<keyword evidence="4 10" id="KW-0863">Zinc-finger</keyword>
<keyword evidence="8" id="KW-0804">Transcription</keyword>
<evidence type="ECO:0000256" key="11">
    <source>
        <dbReference type="SAM" id="MobiDB-lite"/>
    </source>
</evidence>
<dbReference type="Pfam" id="PF00096">
    <property type="entry name" value="zf-C2H2"/>
    <property type="match status" value="1"/>
</dbReference>
<dbReference type="Proteomes" id="UP000249402">
    <property type="component" value="Unassembled WGS sequence"/>
</dbReference>
<organism evidence="13 14">
    <name type="scientific">Aspergillus ibericus CBS 121593</name>
    <dbReference type="NCBI Taxonomy" id="1448316"/>
    <lineage>
        <taxon>Eukaryota</taxon>
        <taxon>Fungi</taxon>
        <taxon>Dikarya</taxon>
        <taxon>Ascomycota</taxon>
        <taxon>Pezizomycotina</taxon>
        <taxon>Eurotiomycetes</taxon>
        <taxon>Eurotiomycetidae</taxon>
        <taxon>Eurotiales</taxon>
        <taxon>Aspergillaceae</taxon>
        <taxon>Aspergillus</taxon>
        <taxon>Aspergillus subgen. Circumdati</taxon>
    </lineage>
</organism>
<evidence type="ECO:0000256" key="5">
    <source>
        <dbReference type="ARBA" id="ARBA00022833"/>
    </source>
</evidence>
<keyword evidence="2" id="KW-0479">Metal-binding</keyword>
<keyword evidence="7" id="KW-0238">DNA-binding</keyword>
<evidence type="ECO:0000256" key="3">
    <source>
        <dbReference type="ARBA" id="ARBA00022737"/>
    </source>
</evidence>
<comment type="subcellular location">
    <subcellularLocation>
        <location evidence="1">Nucleus</location>
    </subcellularLocation>
</comment>
<feature type="compositionally biased region" description="Polar residues" evidence="11">
    <location>
        <begin position="9"/>
        <end position="24"/>
    </location>
</feature>
<keyword evidence="3" id="KW-0677">Repeat</keyword>
<dbReference type="GO" id="GO:0005634">
    <property type="term" value="C:nucleus"/>
    <property type="evidence" value="ECO:0007669"/>
    <property type="project" value="UniProtKB-SubCell"/>
</dbReference>
<evidence type="ECO:0000256" key="6">
    <source>
        <dbReference type="ARBA" id="ARBA00023015"/>
    </source>
</evidence>
<name>A0A395GM18_9EURO</name>
<evidence type="ECO:0000256" key="8">
    <source>
        <dbReference type="ARBA" id="ARBA00023163"/>
    </source>
</evidence>
<evidence type="ECO:0000256" key="9">
    <source>
        <dbReference type="ARBA" id="ARBA00023242"/>
    </source>
</evidence>
<dbReference type="SMART" id="SM00355">
    <property type="entry name" value="ZnF_C2H2"/>
    <property type="match status" value="2"/>
</dbReference>
<keyword evidence="9" id="KW-0539">Nucleus</keyword>
<evidence type="ECO:0000256" key="1">
    <source>
        <dbReference type="ARBA" id="ARBA00004123"/>
    </source>
</evidence>
<evidence type="ECO:0000313" key="14">
    <source>
        <dbReference type="Proteomes" id="UP000249402"/>
    </source>
</evidence>
<dbReference type="OrthoDB" id="654211at2759"/>
<feature type="region of interest" description="Disordered" evidence="11">
    <location>
        <begin position="1"/>
        <end position="24"/>
    </location>
</feature>
<evidence type="ECO:0000259" key="12">
    <source>
        <dbReference type="PROSITE" id="PS50157"/>
    </source>
</evidence>
<evidence type="ECO:0000256" key="2">
    <source>
        <dbReference type="ARBA" id="ARBA00022723"/>
    </source>
</evidence>
<dbReference type="FunFam" id="3.30.160.60:FF:000646">
    <property type="entry name" value="Myeloid zinc finger 1"/>
    <property type="match status" value="1"/>
</dbReference>
<evidence type="ECO:0000256" key="10">
    <source>
        <dbReference type="PROSITE-ProRule" id="PRU00042"/>
    </source>
</evidence>
<accession>A0A395GM18</accession>
<dbReference type="EMBL" id="KZ824474">
    <property type="protein sequence ID" value="RAK96519.1"/>
    <property type="molecule type" value="Genomic_DNA"/>
</dbReference>
<reference evidence="13 14" key="1">
    <citation type="submission" date="2018-02" db="EMBL/GenBank/DDBJ databases">
        <title>The genomes of Aspergillus section Nigri reveals drivers in fungal speciation.</title>
        <authorList>
            <consortium name="DOE Joint Genome Institute"/>
            <person name="Vesth T.C."/>
            <person name="Nybo J."/>
            <person name="Theobald S."/>
            <person name="Brandl J."/>
            <person name="Frisvad J.C."/>
            <person name="Nielsen K.F."/>
            <person name="Lyhne E.K."/>
            <person name="Kogle M.E."/>
            <person name="Kuo A."/>
            <person name="Riley R."/>
            <person name="Clum A."/>
            <person name="Nolan M."/>
            <person name="Lipzen A."/>
            <person name="Salamov A."/>
            <person name="Henrissat B."/>
            <person name="Wiebenga A."/>
            <person name="De vries R.P."/>
            <person name="Grigoriev I.V."/>
            <person name="Mortensen U.H."/>
            <person name="Andersen M.R."/>
            <person name="Baker S.E."/>
        </authorList>
    </citation>
    <scope>NUCLEOTIDE SEQUENCE [LARGE SCALE GENOMIC DNA]</scope>
    <source>
        <strain evidence="13 14">CBS 121593</strain>
    </source>
</reference>
<keyword evidence="6" id="KW-0805">Transcription regulation</keyword>
<protein>
    <recommendedName>
        <fullName evidence="12">C2H2-type domain-containing protein</fullName>
    </recommendedName>
</protein>
<dbReference type="InterPro" id="IPR036236">
    <property type="entry name" value="Znf_C2H2_sf"/>
</dbReference>
<evidence type="ECO:0000256" key="4">
    <source>
        <dbReference type="ARBA" id="ARBA00022771"/>
    </source>
</evidence>
<dbReference type="RefSeq" id="XP_025570847.1">
    <property type="nucleotide sequence ID" value="XM_025714428.1"/>
</dbReference>
<dbReference type="VEuPathDB" id="FungiDB:BO80DRAFT_225077"/>
<dbReference type="Gene3D" id="3.30.160.60">
    <property type="entry name" value="Classic Zinc Finger"/>
    <property type="match status" value="2"/>
</dbReference>
<evidence type="ECO:0000256" key="7">
    <source>
        <dbReference type="ARBA" id="ARBA00023125"/>
    </source>
</evidence>
<dbReference type="GO" id="GO:0003677">
    <property type="term" value="F:DNA binding"/>
    <property type="evidence" value="ECO:0007669"/>
    <property type="project" value="UniProtKB-KW"/>
</dbReference>
<proteinExistence type="predicted"/>
<feature type="domain" description="C2H2-type" evidence="12">
    <location>
        <begin position="151"/>
        <end position="173"/>
    </location>
</feature>
<dbReference type="InterPro" id="IPR013087">
    <property type="entry name" value="Znf_C2H2_type"/>
</dbReference>
<dbReference type="SUPFAM" id="SSF57667">
    <property type="entry name" value="beta-beta-alpha zinc fingers"/>
    <property type="match status" value="1"/>
</dbReference>
<dbReference type="GO" id="GO:0008270">
    <property type="term" value="F:zinc ion binding"/>
    <property type="evidence" value="ECO:0007669"/>
    <property type="project" value="UniProtKB-KW"/>
</dbReference>
<dbReference type="AlphaFoldDB" id="A0A395GM18"/>
<evidence type="ECO:0000313" key="13">
    <source>
        <dbReference type="EMBL" id="RAK96519.1"/>
    </source>
</evidence>
<dbReference type="STRING" id="1448316.A0A395GM18"/>
<sequence length="183" mass="20229">MGFLDALTLGSSANHQPTTRTTTQSIDDGNAVLMSTGAITTNLSRYTGATTVLTGVHRGYPGTVASTSPYGYVRDVTNLDSTALHQATTQGTIHQPATGHGEWGYSPQYTPDIQSTDLRCEWRGCTYRNTFNRPADLIRHVRNLHVAPRSFACYMCGRRFNQAYNLRNHMRVHQHTDVPSVCP</sequence>
<dbReference type="PROSITE" id="PS50157">
    <property type="entry name" value="ZINC_FINGER_C2H2_2"/>
    <property type="match status" value="1"/>
</dbReference>
<gene>
    <name evidence="13" type="ORF">BO80DRAFT_225077</name>
</gene>
<dbReference type="GeneID" id="37219293"/>
<keyword evidence="5" id="KW-0862">Zinc</keyword>
<keyword evidence="14" id="KW-1185">Reference proteome</keyword>